<dbReference type="InterPro" id="IPR045450">
    <property type="entry name" value="VMAP_C"/>
</dbReference>
<evidence type="ECO:0000259" key="3">
    <source>
        <dbReference type="Pfam" id="PF20028"/>
    </source>
</evidence>
<evidence type="ECO:0000313" key="4">
    <source>
        <dbReference type="EMBL" id="MBP2320624.1"/>
    </source>
</evidence>
<dbReference type="EMBL" id="JAGINW010000001">
    <property type="protein sequence ID" value="MBP2320624.1"/>
    <property type="molecule type" value="Genomic_DNA"/>
</dbReference>
<name>A0ABS4T879_9PSEU</name>
<feature type="domain" description="vWA-MoxR associated protein C-terminal" evidence="3">
    <location>
        <begin position="332"/>
        <end position="568"/>
    </location>
</feature>
<proteinExistence type="predicted"/>
<dbReference type="InterPro" id="IPR045555">
    <property type="entry name" value="VMAP-M0"/>
</dbReference>
<organism evidence="4 5">
    <name type="scientific">Kibdelosporangium banguiense</name>
    <dbReference type="NCBI Taxonomy" id="1365924"/>
    <lineage>
        <taxon>Bacteria</taxon>
        <taxon>Bacillati</taxon>
        <taxon>Actinomycetota</taxon>
        <taxon>Actinomycetes</taxon>
        <taxon>Pseudonocardiales</taxon>
        <taxon>Pseudonocardiaceae</taxon>
        <taxon>Kibdelosporangium</taxon>
    </lineage>
</organism>
<keyword evidence="5" id="KW-1185">Reference proteome</keyword>
<feature type="region of interest" description="Disordered" evidence="1">
    <location>
        <begin position="575"/>
        <end position="595"/>
    </location>
</feature>
<comment type="caution">
    <text evidence="4">The sequence shown here is derived from an EMBL/GenBank/DDBJ whole genome shotgun (WGS) entry which is preliminary data.</text>
</comment>
<evidence type="ECO:0000313" key="5">
    <source>
        <dbReference type="Proteomes" id="UP001519332"/>
    </source>
</evidence>
<accession>A0ABS4T879</accession>
<protein>
    <submittedName>
        <fullName evidence="4">Uncharacterized protein</fullName>
    </submittedName>
</protein>
<dbReference type="Pfam" id="PF19916">
    <property type="entry name" value="VMAP-M0"/>
    <property type="match status" value="1"/>
</dbReference>
<gene>
    <name evidence="4" type="ORF">JOF56_001009</name>
</gene>
<dbReference type="Pfam" id="PF20028">
    <property type="entry name" value="VMAP-C"/>
    <property type="match status" value="1"/>
</dbReference>
<evidence type="ECO:0000256" key="1">
    <source>
        <dbReference type="SAM" id="MobiDB-lite"/>
    </source>
</evidence>
<evidence type="ECO:0000259" key="2">
    <source>
        <dbReference type="Pfam" id="PF19916"/>
    </source>
</evidence>
<reference evidence="4 5" key="1">
    <citation type="submission" date="2021-03" db="EMBL/GenBank/DDBJ databases">
        <title>Sequencing the genomes of 1000 actinobacteria strains.</title>
        <authorList>
            <person name="Klenk H.-P."/>
        </authorList>
    </citation>
    <scope>NUCLEOTIDE SEQUENCE [LARGE SCALE GENOMIC DNA]</scope>
    <source>
        <strain evidence="4 5">DSM 46670</strain>
    </source>
</reference>
<dbReference type="RefSeq" id="WP_209634997.1">
    <property type="nucleotide sequence ID" value="NZ_JAGINW010000001.1"/>
</dbReference>
<feature type="compositionally biased region" description="Basic and acidic residues" evidence="1">
    <location>
        <begin position="581"/>
        <end position="595"/>
    </location>
</feature>
<feature type="domain" description="vWA-MoxR associated protein middle region 0" evidence="2">
    <location>
        <begin position="203"/>
        <end position="306"/>
    </location>
</feature>
<dbReference type="Proteomes" id="UP001519332">
    <property type="component" value="Unassembled WGS sequence"/>
</dbReference>
<sequence>MQHSPAIHHTIVVVDIADYTNPVRTELHQAAMHNGLYGVLETAFNRAGVRWDACRREDRGDGVLILVPSEFSKTLVVDQLPNLLVAGLVRYNAVHAREALIQLRMAVHSGEVHHEAEGKVSTALNNTFRILDAEAAKSSLRETGGVLAMIVSDPFFQDVIAADPATGPGYFQQIPVAVKHTRAPAWLRVLGTVSDQTRVLPVFQESALQRLQNLIGTVAVPRLPLLLAQAAGHGVQPLRREADVWEAVEYLLDLNAEPGGFPRLMTFIELLADQLGDTAVGANLREWNDAQAQHLRQTTALARHRAAKRARSDVDQVLHLMIQIEHDGLDHDRFLISHWRQDVPGEWPPARGEAKMAGSGDLEAAVDEVILEAEEAWSEQHVEVALEFVLPRALLNLPVDRWHSEPRSRNPRPLSLDYPIVVRSLERMTARRWWRVWHAKWRVLLEDPAGARVYIASSADLDRPYSIDVRLKDPQVVSLMLTGPPPRDVQQHDELSTALRAGLPAIMWSRDERHTDALAELLAHLVQPGGLLDLPQRVHKVRQAALTASDRQTQADVIQNLVILWDNPLRTLYLDQPPRPARLEGDTADERERAS</sequence>